<evidence type="ECO:0000313" key="5">
    <source>
        <dbReference type="Proteomes" id="UP000730482"/>
    </source>
</evidence>
<dbReference type="PROSITE" id="PS51186">
    <property type="entry name" value="GNAT"/>
    <property type="match status" value="1"/>
</dbReference>
<dbReference type="Pfam" id="PF00583">
    <property type="entry name" value="Acetyltransf_1"/>
    <property type="match status" value="1"/>
</dbReference>
<organism evidence="4 5">
    <name type="scientific">Catenulispora pinistramenti</name>
    <dbReference type="NCBI Taxonomy" id="2705254"/>
    <lineage>
        <taxon>Bacteria</taxon>
        <taxon>Bacillati</taxon>
        <taxon>Actinomycetota</taxon>
        <taxon>Actinomycetes</taxon>
        <taxon>Catenulisporales</taxon>
        <taxon>Catenulisporaceae</taxon>
        <taxon>Catenulispora</taxon>
    </lineage>
</organism>
<dbReference type="SUPFAM" id="SSF55729">
    <property type="entry name" value="Acyl-CoA N-acyltransferases (Nat)"/>
    <property type="match status" value="1"/>
</dbReference>
<dbReference type="CDD" id="cd04301">
    <property type="entry name" value="NAT_SF"/>
    <property type="match status" value="1"/>
</dbReference>
<dbReference type="PANTHER" id="PTHR43800:SF1">
    <property type="entry name" value="PEPTIDYL-LYSINE N-ACETYLTRANSFERASE YJAB"/>
    <property type="match status" value="1"/>
</dbReference>
<evidence type="ECO:0000256" key="1">
    <source>
        <dbReference type="ARBA" id="ARBA00022679"/>
    </source>
</evidence>
<dbReference type="Proteomes" id="UP000730482">
    <property type="component" value="Unassembled WGS sequence"/>
</dbReference>
<evidence type="ECO:0000313" key="4">
    <source>
        <dbReference type="EMBL" id="MBS2551172.1"/>
    </source>
</evidence>
<accession>A0ABS5KYL7</accession>
<protein>
    <submittedName>
        <fullName evidence="4">GNAT family N-acetyltransferase</fullName>
    </submittedName>
</protein>
<proteinExistence type="predicted"/>
<evidence type="ECO:0000256" key="2">
    <source>
        <dbReference type="ARBA" id="ARBA00023315"/>
    </source>
</evidence>
<dbReference type="InterPro" id="IPR000182">
    <property type="entry name" value="GNAT_dom"/>
</dbReference>
<dbReference type="PANTHER" id="PTHR43800">
    <property type="entry name" value="PEPTIDYL-LYSINE N-ACETYLTRANSFERASE YJAB"/>
    <property type="match status" value="1"/>
</dbReference>
<dbReference type="RefSeq" id="WP_212015306.1">
    <property type="nucleotide sequence ID" value="NZ_JAAFYZ010000129.1"/>
</dbReference>
<dbReference type="EMBL" id="JAAFYZ010000129">
    <property type="protein sequence ID" value="MBS2551172.1"/>
    <property type="molecule type" value="Genomic_DNA"/>
</dbReference>
<gene>
    <name evidence="4" type="ORF">KGQ19_30320</name>
</gene>
<keyword evidence="1" id="KW-0808">Transferase</keyword>
<name>A0ABS5KYL7_9ACTN</name>
<keyword evidence="2" id="KW-0012">Acyltransferase</keyword>
<reference evidence="4 5" key="1">
    <citation type="submission" date="2020-02" db="EMBL/GenBank/DDBJ databases">
        <title>Acidophilic actinobacteria isolated from forest soil.</title>
        <authorList>
            <person name="Golinska P."/>
        </authorList>
    </citation>
    <scope>NUCLEOTIDE SEQUENCE [LARGE SCALE GENOMIC DNA]</scope>
    <source>
        <strain evidence="4 5">NL8</strain>
    </source>
</reference>
<sequence length="171" mass="17879">MSEDEGVVRPARTEELAGLPALELAADAQLVAYLGGASLPPLPESAQAVASLAEAAAVLVAGSPPVGFARIDVIDGNAHLEQLSVLPSATRRGIGTALVRGCCDWAARNGFKAVTLMTFAHVPFNAPFYARLGFQALDDAQLSVPLAAIRRHEVDLGLDALGPRVAMRRML</sequence>
<evidence type="ECO:0000259" key="3">
    <source>
        <dbReference type="PROSITE" id="PS51186"/>
    </source>
</evidence>
<dbReference type="InterPro" id="IPR016181">
    <property type="entry name" value="Acyl_CoA_acyltransferase"/>
</dbReference>
<comment type="caution">
    <text evidence="4">The sequence shown here is derived from an EMBL/GenBank/DDBJ whole genome shotgun (WGS) entry which is preliminary data.</text>
</comment>
<keyword evidence="5" id="KW-1185">Reference proteome</keyword>
<dbReference type="Gene3D" id="3.40.630.30">
    <property type="match status" value="1"/>
</dbReference>
<feature type="domain" description="N-acetyltransferase" evidence="3">
    <location>
        <begin position="6"/>
        <end position="171"/>
    </location>
</feature>